<feature type="chain" id="PRO_5045103575" evidence="1">
    <location>
        <begin position="29"/>
        <end position="186"/>
    </location>
</feature>
<feature type="signal peptide" evidence="1">
    <location>
        <begin position="1"/>
        <end position="28"/>
    </location>
</feature>
<evidence type="ECO:0000256" key="1">
    <source>
        <dbReference type="SAM" id="SignalP"/>
    </source>
</evidence>
<evidence type="ECO:0000313" key="3">
    <source>
        <dbReference type="Proteomes" id="UP001596473"/>
    </source>
</evidence>
<dbReference type="EMBL" id="JBHTBQ010000015">
    <property type="protein sequence ID" value="MFC7420231.1"/>
    <property type="molecule type" value="Genomic_DNA"/>
</dbReference>
<name>A0ABW2QXL6_9NEIS</name>
<accession>A0ABW2QXL6</accession>
<comment type="caution">
    <text evidence="2">The sequence shown here is derived from an EMBL/GenBank/DDBJ whole genome shotgun (WGS) entry which is preliminary data.</text>
</comment>
<dbReference type="Proteomes" id="UP001596473">
    <property type="component" value="Unassembled WGS sequence"/>
</dbReference>
<protein>
    <submittedName>
        <fullName evidence="2">Uncharacterized protein</fullName>
    </submittedName>
</protein>
<evidence type="ECO:0000313" key="2">
    <source>
        <dbReference type="EMBL" id="MFC7420231.1"/>
    </source>
</evidence>
<gene>
    <name evidence="2" type="ORF">ACFQNF_10075</name>
</gene>
<reference evidence="3" key="1">
    <citation type="journal article" date="2019" name="Int. J. Syst. Evol. Microbiol.">
        <title>The Global Catalogue of Microorganisms (GCM) 10K type strain sequencing project: providing services to taxonomists for standard genome sequencing and annotation.</title>
        <authorList>
            <consortium name="The Broad Institute Genomics Platform"/>
            <consortium name="The Broad Institute Genome Sequencing Center for Infectious Disease"/>
            <person name="Wu L."/>
            <person name="Ma J."/>
        </authorList>
    </citation>
    <scope>NUCLEOTIDE SEQUENCE [LARGE SCALE GENOMIC DNA]</scope>
    <source>
        <strain evidence="3">CCUG 62945</strain>
    </source>
</reference>
<keyword evidence="1" id="KW-0732">Signal</keyword>
<sequence>MRHFFRAPLMFRASAILIVLLCGGSANAASKLYENDAEVVLQNGKPCFFVKALENHSNWQGFNINVYYRNTSSKLAWSLTSKQDTQIPKPDSARRCIGYGQRWPMSKEEQAPLNLENNVIYSAIIEAPDDTQYGGEFINRHEVSFCIQKDTQGKPTLTQINQQNGCTSEPLNTSTFWQRLFGKEYR</sequence>
<proteinExistence type="predicted"/>
<keyword evidence="3" id="KW-1185">Reference proteome</keyword>
<organism evidence="2 3">
    <name type="scientific">Iodobacter arcticus</name>
    <dbReference type="NCBI Taxonomy" id="590593"/>
    <lineage>
        <taxon>Bacteria</taxon>
        <taxon>Pseudomonadati</taxon>
        <taxon>Pseudomonadota</taxon>
        <taxon>Betaproteobacteria</taxon>
        <taxon>Neisseriales</taxon>
        <taxon>Chitinibacteraceae</taxon>
        <taxon>Iodobacter</taxon>
    </lineage>
</organism>
<dbReference type="RefSeq" id="WP_380187866.1">
    <property type="nucleotide sequence ID" value="NZ_JBHTBQ010000015.1"/>
</dbReference>